<keyword evidence="5" id="KW-0963">Cytoplasm</keyword>
<dbReference type="InterPro" id="IPR036390">
    <property type="entry name" value="WH_DNA-bd_sf"/>
</dbReference>
<evidence type="ECO:0000256" key="12">
    <source>
        <dbReference type="PIRSR" id="PIRSR602481-1"/>
    </source>
</evidence>
<dbReference type="InterPro" id="IPR043135">
    <property type="entry name" value="Fur_C"/>
</dbReference>
<evidence type="ECO:0000256" key="3">
    <source>
        <dbReference type="ARBA" id="ARBA00011738"/>
    </source>
</evidence>
<comment type="similarity">
    <text evidence="2">Belongs to the Fur family.</text>
</comment>
<comment type="cofactor">
    <cofactor evidence="13">
        <name>Mn(2+)</name>
        <dbReference type="ChEBI" id="CHEBI:29035"/>
    </cofactor>
    <cofactor evidence="13">
        <name>Fe(2+)</name>
        <dbReference type="ChEBI" id="CHEBI:29033"/>
    </cofactor>
    <text evidence="13">Binds 1 Mn(2+) or Fe(2+) ion per subunit.</text>
</comment>
<dbReference type="PANTHER" id="PTHR33202">
    <property type="entry name" value="ZINC UPTAKE REGULATION PROTEIN"/>
    <property type="match status" value="1"/>
</dbReference>
<dbReference type="KEGG" id="plon:Pla110_30980"/>
<evidence type="ECO:0000256" key="2">
    <source>
        <dbReference type="ARBA" id="ARBA00007957"/>
    </source>
</evidence>
<feature type="binding site" evidence="12">
    <location>
        <position position="110"/>
    </location>
    <ligand>
        <name>Zn(2+)</name>
        <dbReference type="ChEBI" id="CHEBI:29105"/>
    </ligand>
</feature>
<dbReference type="GO" id="GO:0045892">
    <property type="term" value="P:negative regulation of DNA-templated transcription"/>
    <property type="evidence" value="ECO:0007669"/>
    <property type="project" value="TreeGrafter"/>
</dbReference>
<dbReference type="SUPFAM" id="SSF46785">
    <property type="entry name" value="Winged helix' DNA-binding domain"/>
    <property type="match status" value="1"/>
</dbReference>
<keyword evidence="6" id="KW-0678">Repressor</keyword>
<feature type="binding site" evidence="13">
    <location>
        <position position="139"/>
    </location>
    <ligand>
        <name>Fe cation</name>
        <dbReference type="ChEBI" id="CHEBI:24875"/>
    </ligand>
</feature>
<evidence type="ECO:0000256" key="11">
    <source>
        <dbReference type="ARBA" id="ARBA00023163"/>
    </source>
</evidence>
<dbReference type="InterPro" id="IPR036388">
    <property type="entry name" value="WH-like_DNA-bd_sf"/>
</dbReference>
<dbReference type="GO" id="GO:0003700">
    <property type="term" value="F:DNA-binding transcription factor activity"/>
    <property type="evidence" value="ECO:0007669"/>
    <property type="project" value="InterPro"/>
</dbReference>
<evidence type="ECO:0000256" key="4">
    <source>
        <dbReference type="ARBA" id="ARBA00020910"/>
    </source>
</evidence>
<organism evidence="14 15">
    <name type="scientific">Polystyrenella longa</name>
    <dbReference type="NCBI Taxonomy" id="2528007"/>
    <lineage>
        <taxon>Bacteria</taxon>
        <taxon>Pseudomonadati</taxon>
        <taxon>Planctomycetota</taxon>
        <taxon>Planctomycetia</taxon>
        <taxon>Planctomycetales</taxon>
        <taxon>Planctomycetaceae</taxon>
        <taxon>Polystyrenella</taxon>
    </lineage>
</organism>
<dbReference type="EMBL" id="CP036281">
    <property type="protein sequence ID" value="QDU81357.1"/>
    <property type="molecule type" value="Genomic_DNA"/>
</dbReference>
<sequence length="164" mass="18697">MSEPLNLASVNVSVTPEEKFQEFLGTKGMRLTHERSLIVEEVFADHSHFDAEELVDRLKKRNVSRATVYRTLNCLEEAGLLRKVARTNDRDVYEHDYGYPQHDHLICGKCGSLTEFHSEGLAELLSSVSSKHGFLMEGHRLEVYGTCSSCAKPPKRQFRKLDMI</sequence>
<keyword evidence="8 12" id="KW-0862">Zinc</keyword>
<feature type="binding site" evidence="12">
    <location>
        <position position="147"/>
    </location>
    <ligand>
        <name>Zn(2+)</name>
        <dbReference type="ChEBI" id="CHEBI:29105"/>
    </ligand>
</feature>
<dbReference type="GO" id="GO:1900376">
    <property type="term" value="P:regulation of secondary metabolite biosynthetic process"/>
    <property type="evidence" value="ECO:0007669"/>
    <property type="project" value="TreeGrafter"/>
</dbReference>
<evidence type="ECO:0000313" key="14">
    <source>
        <dbReference type="EMBL" id="QDU81357.1"/>
    </source>
</evidence>
<evidence type="ECO:0000256" key="7">
    <source>
        <dbReference type="ARBA" id="ARBA00022723"/>
    </source>
</evidence>
<comment type="subunit">
    <text evidence="3">Homodimer.</text>
</comment>
<name>A0A518CQ54_9PLAN</name>
<evidence type="ECO:0000256" key="13">
    <source>
        <dbReference type="PIRSR" id="PIRSR602481-2"/>
    </source>
</evidence>
<dbReference type="AlphaFoldDB" id="A0A518CQ54"/>
<evidence type="ECO:0000256" key="6">
    <source>
        <dbReference type="ARBA" id="ARBA00022491"/>
    </source>
</evidence>
<evidence type="ECO:0000313" key="15">
    <source>
        <dbReference type="Proteomes" id="UP000317178"/>
    </source>
</evidence>
<dbReference type="InterPro" id="IPR002481">
    <property type="entry name" value="FUR"/>
</dbReference>
<accession>A0A518CQ54</accession>
<comment type="cofactor">
    <cofactor evidence="12">
        <name>Zn(2+)</name>
        <dbReference type="ChEBI" id="CHEBI:29105"/>
    </cofactor>
    <text evidence="12">Binds 1 zinc ion per subunit.</text>
</comment>
<dbReference type="GO" id="GO:0005829">
    <property type="term" value="C:cytosol"/>
    <property type="evidence" value="ECO:0007669"/>
    <property type="project" value="TreeGrafter"/>
</dbReference>
<proteinExistence type="inferred from homology"/>
<dbReference type="Proteomes" id="UP000317178">
    <property type="component" value="Chromosome"/>
</dbReference>
<protein>
    <recommendedName>
        <fullName evidence="4">Ferric uptake regulation protein</fullName>
    </recommendedName>
</protein>
<comment type="subcellular location">
    <subcellularLocation>
        <location evidence="1">Cytoplasm</location>
    </subcellularLocation>
</comment>
<keyword evidence="7 12" id="KW-0479">Metal-binding</keyword>
<evidence type="ECO:0000256" key="9">
    <source>
        <dbReference type="ARBA" id="ARBA00023015"/>
    </source>
</evidence>
<keyword evidence="9" id="KW-0805">Transcription regulation</keyword>
<feature type="binding site" evidence="13">
    <location>
        <position position="103"/>
    </location>
    <ligand>
        <name>Fe cation</name>
        <dbReference type="ChEBI" id="CHEBI:24875"/>
    </ligand>
</feature>
<keyword evidence="10" id="KW-0238">DNA-binding</keyword>
<evidence type="ECO:0000256" key="5">
    <source>
        <dbReference type="ARBA" id="ARBA00022490"/>
    </source>
</evidence>
<evidence type="ECO:0000256" key="8">
    <source>
        <dbReference type="ARBA" id="ARBA00022833"/>
    </source>
</evidence>
<dbReference type="Pfam" id="PF01475">
    <property type="entry name" value="FUR"/>
    <property type="match status" value="1"/>
</dbReference>
<feature type="binding site" evidence="12">
    <location>
        <position position="107"/>
    </location>
    <ligand>
        <name>Zn(2+)</name>
        <dbReference type="ChEBI" id="CHEBI:29105"/>
    </ligand>
</feature>
<evidence type="ECO:0000256" key="1">
    <source>
        <dbReference type="ARBA" id="ARBA00004496"/>
    </source>
</evidence>
<evidence type="ECO:0000256" key="10">
    <source>
        <dbReference type="ARBA" id="ARBA00023125"/>
    </source>
</evidence>
<dbReference type="Gene3D" id="1.10.10.10">
    <property type="entry name" value="Winged helix-like DNA-binding domain superfamily/Winged helix DNA-binding domain"/>
    <property type="match status" value="1"/>
</dbReference>
<dbReference type="CDD" id="cd07153">
    <property type="entry name" value="Fur_like"/>
    <property type="match status" value="1"/>
</dbReference>
<dbReference type="GO" id="GO:0008270">
    <property type="term" value="F:zinc ion binding"/>
    <property type="evidence" value="ECO:0007669"/>
    <property type="project" value="TreeGrafter"/>
</dbReference>
<dbReference type="PANTHER" id="PTHR33202:SF2">
    <property type="entry name" value="FERRIC UPTAKE REGULATION PROTEIN"/>
    <property type="match status" value="1"/>
</dbReference>
<keyword evidence="15" id="KW-1185">Reference proteome</keyword>
<keyword evidence="11" id="KW-0804">Transcription</keyword>
<feature type="binding site" evidence="12">
    <location>
        <position position="150"/>
    </location>
    <ligand>
        <name>Zn(2+)</name>
        <dbReference type="ChEBI" id="CHEBI:29105"/>
    </ligand>
</feature>
<dbReference type="GO" id="GO:0000976">
    <property type="term" value="F:transcription cis-regulatory region binding"/>
    <property type="evidence" value="ECO:0007669"/>
    <property type="project" value="TreeGrafter"/>
</dbReference>
<keyword evidence="13" id="KW-0408">Iron</keyword>
<dbReference type="Gene3D" id="3.30.1490.190">
    <property type="match status" value="1"/>
</dbReference>
<gene>
    <name evidence="14" type="primary">fur_1</name>
    <name evidence="14" type="ORF">Pla110_30980</name>
</gene>
<reference evidence="14 15" key="1">
    <citation type="submission" date="2019-02" db="EMBL/GenBank/DDBJ databases">
        <title>Deep-cultivation of Planctomycetes and their phenomic and genomic characterization uncovers novel biology.</title>
        <authorList>
            <person name="Wiegand S."/>
            <person name="Jogler M."/>
            <person name="Boedeker C."/>
            <person name="Pinto D."/>
            <person name="Vollmers J."/>
            <person name="Rivas-Marin E."/>
            <person name="Kohn T."/>
            <person name="Peeters S.H."/>
            <person name="Heuer A."/>
            <person name="Rast P."/>
            <person name="Oberbeckmann S."/>
            <person name="Bunk B."/>
            <person name="Jeske O."/>
            <person name="Meyerdierks A."/>
            <person name="Storesund J.E."/>
            <person name="Kallscheuer N."/>
            <person name="Luecker S."/>
            <person name="Lage O.M."/>
            <person name="Pohl T."/>
            <person name="Merkel B.J."/>
            <person name="Hornburger P."/>
            <person name="Mueller R.-W."/>
            <person name="Bruemmer F."/>
            <person name="Labrenz M."/>
            <person name="Spormann A.M."/>
            <person name="Op den Camp H."/>
            <person name="Overmann J."/>
            <person name="Amann R."/>
            <person name="Jetten M.S.M."/>
            <person name="Mascher T."/>
            <person name="Medema M.H."/>
            <person name="Devos D.P."/>
            <person name="Kaster A.-K."/>
            <person name="Ovreas L."/>
            <person name="Rohde M."/>
            <person name="Galperin M.Y."/>
            <person name="Jogler C."/>
        </authorList>
    </citation>
    <scope>NUCLEOTIDE SEQUENCE [LARGE SCALE GENOMIC DNA]</scope>
    <source>
        <strain evidence="14 15">Pla110</strain>
    </source>
</reference>